<evidence type="ECO:0000256" key="6">
    <source>
        <dbReference type="ARBA" id="ARBA00022676"/>
    </source>
</evidence>
<organism evidence="19 20">
    <name type="scientific">Cladophialophora immunda</name>
    <dbReference type="NCBI Taxonomy" id="569365"/>
    <lineage>
        <taxon>Eukaryota</taxon>
        <taxon>Fungi</taxon>
        <taxon>Dikarya</taxon>
        <taxon>Ascomycota</taxon>
        <taxon>Pezizomycotina</taxon>
        <taxon>Eurotiomycetes</taxon>
        <taxon>Chaetothyriomycetidae</taxon>
        <taxon>Chaetothyriales</taxon>
        <taxon>Herpotrichiellaceae</taxon>
        <taxon>Cladophialophora</taxon>
    </lineage>
</organism>
<evidence type="ECO:0000256" key="9">
    <source>
        <dbReference type="ARBA" id="ARBA00022801"/>
    </source>
</evidence>
<sequence length="658" mass="66020">MYSTLAGSALAALALCSLIPSTEAQTYSSCNPLQQSGCPADPALGRTVDIDFTAGSSSEFTASGAVSYTSDGAAFTISQHGDAPTLSSNWYIMFGHVDYVVKAAPGTGIVSAAILQSDCLDEIDWEWIGGDDTQAQSNYFGKGITTTGYNRGAFHGAPNNHDEFHTYSIDWTADQIVWSIDGTTVRAMTQDQAEAGQYPQTPMYVKLGAWAGGDPSNPEGTIEWAGGVTDYSDGPFTMYVKSVHVTDYSTGSQYSYSGTSGTWQSIVSNGGQINGQGDGTPASSGTAPAVTSSVPNSAPLAFGNGGDTSSVYATRTGWPWSGTATATAVTVSTSPSPYSSSPVASSLASASASLEVVTSYNEQGFPTLVTINPAAPTTPKSYDSQGFPIISTNPVSESTPQPATAQGSTATGVAGPVSASPASPVSSTSVLGPSESPSSTASAPQSSSNTASEAPETTNTLSTTVSISNPLSSISTSASSSGSGSVSTTALVTAVSTGTGSIITPTSSSPASQSNISSFISSLSSQSQITLSNSGTVVGTPSASGTTVTSNSSSASISNSASSTASSSSTTRSSSISSRTSSTTSSRSSATENRSTTSAVSSLQSTTLTTSSQVLSRTTTISASATASGTPPAVNVATQIRILHPFGGVVVLGALCLF</sequence>
<keyword evidence="5" id="KW-0134">Cell wall</keyword>
<evidence type="ECO:0000256" key="4">
    <source>
        <dbReference type="ARBA" id="ARBA00012729"/>
    </source>
</evidence>
<comment type="catalytic activity">
    <reaction evidence="1">
        <text>Random endo-hydrolysis of N-acetyl-beta-D-glucosaminide (1-&gt;4)-beta-linkages in chitin and chitodextrins.</text>
        <dbReference type="EC" id="3.2.1.14"/>
    </reaction>
</comment>
<dbReference type="OrthoDB" id="4781at2759"/>
<dbReference type="Gene3D" id="2.60.120.200">
    <property type="match status" value="1"/>
</dbReference>
<evidence type="ECO:0000256" key="17">
    <source>
        <dbReference type="SAM" id="SignalP"/>
    </source>
</evidence>
<keyword evidence="9" id="KW-0378">Hydrolase</keyword>
<keyword evidence="10" id="KW-0472">Membrane</keyword>
<dbReference type="AlphaFoldDB" id="A0A0D2C4J4"/>
<dbReference type="Pfam" id="PF00722">
    <property type="entry name" value="Glyco_hydro_16"/>
    <property type="match status" value="1"/>
</dbReference>
<dbReference type="GO" id="GO:0016020">
    <property type="term" value="C:membrane"/>
    <property type="evidence" value="ECO:0007669"/>
    <property type="project" value="UniProtKB-SubCell"/>
</dbReference>
<dbReference type="STRING" id="569365.A0A0D2C4J4"/>
<dbReference type="GeneID" id="27348395"/>
<evidence type="ECO:0000256" key="14">
    <source>
        <dbReference type="ARBA" id="ARBA00038074"/>
    </source>
</evidence>
<feature type="compositionally biased region" description="Low complexity" evidence="16">
    <location>
        <begin position="542"/>
        <end position="604"/>
    </location>
</feature>
<dbReference type="PROSITE" id="PS51762">
    <property type="entry name" value="GH16_2"/>
    <property type="match status" value="1"/>
</dbReference>
<evidence type="ECO:0000256" key="15">
    <source>
        <dbReference type="ARBA" id="ARBA00093308"/>
    </source>
</evidence>
<evidence type="ECO:0000256" key="5">
    <source>
        <dbReference type="ARBA" id="ARBA00022512"/>
    </source>
</evidence>
<comment type="subcellular location">
    <subcellularLocation>
        <location evidence="3">Membrane</location>
    </subcellularLocation>
    <subcellularLocation>
        <location evidence="2">Secreted</location>
        <location evidence="2">Cell wall</location>
    </subcellularLocation>
</comment>
<dbReference type="Proteomes" id="UP000054466">
    <property type="component" value="Unassembled WGS sequence"/>
</dbReference>
<evidence type="ECO:0000259" key="18">
    <source>
        <dbReference type="PROSITE" id="PS51762"/>
    </source>
</evidence>
<feature type="domain" description="GH16" evidence="18">
    <location>
        <begin position="20"/>
        <end position="233"/>
    </location>
</feature>
<evidence type="ECO:0000256" key="7">
    <source>
        <dbReference type="ARBA" id="ARBA00022679"/>
    </source>
</evidence>
<dbReference type="GO" id="GO:0031505">
    <property type="term" value="P:fungal-type cell wall organization"/>
    <property type="evidence" value="ECO:0007669"/>
    <property type="project" value="TreeGrafter"/>
</dbReference>
<reference evidence="19 20" key="1">
    <citation type="submission" date="2015-01" db="EMBL/GenBank/DDBJ databases">
        <title>The Genome Sequence of Cladophialophora immunda CBS83496.</title>
        <authorList>
            <consortium name="The Broad Institute Genomics Platform"/>
            <person name="Cuomo C."/>
            <person name="de Hoog S."/>
            <person name="Gorbushina A."/>
            <person name="Stielow B."/>
            <person name="Teixiera M."/>
            <person name="Abouelleil A."/>
            <person name="Chapman S.B."/>
            <person name="Priest M."/>
            <person name="Young S.K."/>
            <person name="Wortman J."/>
            <person name="Nusbaum C."/>
            <person name="Birren B."/>
        </authorList>
    </citation>
    <scope>NUCLEOTIDE SEQUENCE [LARGE SCALE GENOMIC DNA]</scope>
    <source>
        <strain evidence="19 20">CBS 83496</strain>
    </source>
</reference>
<protein>
    <recommendedName>
        <fullName evidence="4">chitinase</fullName>
        <ecNumber evidence="4">3.2.1.14</ecNumber>
    </recommendedName>
</protein>
<evidence type="ECO:0000256" key="11">
    <source>
        <dbReference type="ARBA" id="ARBA00023180"/>
    </source>
</evidence>
<accession>A0A0D2C4J4</accession>
<dbReference type="PANTHER" id="PTHR10963:SF68">
    <property type="entry name" value="GLYCOSIDASE CRH1-RELATED"/>
    <property type="match status" value="1"/>
</dbReference>
<dbReference type="GO" id="GO:0016757">
    <property type="term" value="F:glycosyltransferase activity"/>
    <property type="evidence" value="ECO:0007669"/>
    <property type="project" value="UniProtKB-KW"/>
</dbReference>
<keyword evidence="7" id="KW-0808">Transferase</keyword>
<dbReference type="GO" id="GO:0009277">
    <property type="term" value="C:fungal-type cell wall"/>
    <property type="evidence" value="ECO:0007669"/>
    <property type="project" value="TreeGrafter"/>
</dbReference>
<feature type="region of interest" description="Disordered" evidence="16">
    <location>
        <begin position="270"/>
        <end position="292"/>
    </location>
</feature>
<comment type="similarity">
    <text evidence="14">Belongs to the glycosyl hydrolase 16 family. CRH1 subfamily.</text>
</comment>
<dbReference type="InterPro" id="IPR013320">
    <property type="entry name" value="ConA-like_dom_sf"/>
</dbReference>
<feature type="signal peptide" evidence="17">
    <location>
        <begin position="1"/>
        <end position="24"/>
    </location>
</feature>
<feature type="region of interest" description="Disordered" evidence="16">
    <location>
        <begin position="532"/>
        <end position="604"/>
    </location>
</feature>
<dbReference type="InterPro" id="IPR000757">
    <property type="entry name" value="Beta-glucanase-like"/>
</dbReference>
<dbReference type="EMBL" id="KN847044">
    <property type="protein sequence ID" value="KIW26073.1"/>
    <property type="molecule type" value="Genomic_DNA"/>
</dbReference>
<evidence type="ECO:0000256" key="13">
    <source>
        <dbReference type="ARBA" id="ARBA00023316"/>
    </source>
</evidence>
<evidence type="ECO:0000256" key="10">
    <source>
        <dbReference type="ARBA" id="ARBA00023136"/>
    </source>
</evidence>
<keyword evidence="8 17" id="KW-0732">Signal</keyword>
<gene>
    <name evidence="19" type="ORF">PV07_09201</name>
</gene>
<feature type="compositionally biased region" description="Polar residues" evidence="16">
    <location>
        <begin position="281"/>
        <end position="292"/>
    </location>
</feature>
<dbReference type="EC" id="3.2.1.14" evidence="4"/>
<keyword evidence="11" id="KW-0325">Glycoprotein</keyword>
<dbReference type="RefSeq" id="XP_016246289.1">
    <property type="nucleotide sequence ID" value="XM_016396433.1"/>
</dbReference>
<comment type="function">
    <text evidence="15">Dual chitinase/transglycosylase that plays a role in cell wall architecture. Chitinase and transglycosylase activities are coupled. Required for the polysaccharide cross-linking at the septa and the cell wall. More specifically, transfers chitin to 1,6-beta-glucan in the cell wall.</text>
</comment>
<keyword evidence="13" id="KW-0961">Cell wall biogenesis/degradation</keyword>
<feature type="compositionally biased region" description="Polar residues" evidence="16">
    <location>
        <begin position="379"/>
        <end position="411"/>
    </location>
</feature>
<proteinExistence type="inferred from homology"/>
<keyword evidence="6" id="KW-0328">Glycosyltransferase</keyword>
<dbReference type="SUPFAM" id="SSF49899">
    <property type="entry name" value="Concanavalin A-like lectins/glucanases"/>
    <property type="match status" value="1"/>
</dbReference>
<dbReference type="PANTHER" id="PTHR10963">
    <property type="entry name" value="GLYCOSYL HYDROLASE-RELATED"/>
    <property type="match status" value="1"/>
</dbReference>
<keyword evidence="12" id="KW-0326">Glycosidase</keyword>
<dbReference type="FunFam" id="2.60.120.200:FF:000152">
    <property type="entry name" value="Cell wall glucanase"/>
    <property type="match status" value="1"/>
</dbReference>
<feature type="compositionally biased region" description="Low complexity" evidence="16">
    <location>
        <begin position="412"/>
        <end position="453"/>
    </location>
</feature>
<evidence type="ECO:0000256" key="16">
    <source>
        <dbReference type="SAM" id="MobiDB-lite"/>
    </source>
</evidence>
<keyword evidence="5" id="KW-0964">Secreted</keyword>
<dbReference type="GO" id="GO:0005975">
    <property type="term" value="P:carbohydrate metabolic process"/>
    <property type="evidence" value="ECO:0007669"/>
    <property type="project" value="InterPro"/>
</dbReference>
<evidence type="ECO:0000313" key="20">
    <source>
        <dbReference type="Proteomes" id="UP000054466"/>
    </source>
</evidence>
<dbReference type="HOGENOM" id="CLU_027506_2_0_1"/>
<evidence type="ECO:0000256" key="1">
    <source>
        <dbReference type="ARBA" id="ARBA00000822"/>
    </source>
</evidence>
<evidence type="ECO:0000256" key="8">
    <source>
        <dbReference type="ARBA" id="ARBA00022729"/>
    </source>
</evidence>
<evidence type="ECO:0000256" key="2">
    <source>
        <dbReference type="ARBA" id="ARBA00004191"/>
    </source>
</evidence>
<dbReference type="CDD" id="cd02183">
    <property type="entry name" value="GH16_fungal_CRH1_transglycosylase"/>
    <property type="match status" value="1"/>
</dbReference>
<evidence type="ECO:0000313" key="19">
    <source>
        <dbReference type="EMBL" id="KIW26073.1"/>
    </source>
</evidence>
<name>A0A0D2C4J4_9EURO</name>
<evidence type="ECO:0000256" key="12">
    <source>
        <dbReference type="ARBA" id="ARBA00023295"/>
    </source>
</evidence>
<evidence type="ECO:0000256" key="3">
    <source>
        <dbReference type="ARBA" id="ARBA00004370"/>
    </source>
</evidence>
<feature type="region of interest" description="Disordered" evidence="16">
    <location>
        <begin position="379"/>
        <end position="463"/>
    </location>
</feature>
<dbReference type="VEuPathDB" id="FungiDB:PV07_09201"/>
<dbReference type="GO" id="GO:0008843">
    <property type="term" value="F:endochitinase activity"/>
    <property type="evidence" value="ECO:0007669"/>
    <property type="project" value="UniProtKB-EC"/>
</dbReference>
<dbReference type="InterPro" id="IPR050546">
    <property type="entry name" value="Glycosyl_Hydrlase_16"/>
</dbReference>
<keyword evidence="20" id="KW-1185">Reference proteome</keyword>
<feature type="chain" id="PRO_5002254953" description="chitinase" evidence="17">
    <location>
        <begin position="25"/>
        <end position="658"/>
    </location>
</feature>